<evidence type="ECO:0000313" key="4">
    <source>
        <dbReference type="EMBL" id="CAB4177539.1"/>
    </source>
</evidence>
<dbReference type="EMBL" id="LR796955">
    <property type="protein sequence ID" value="CAB4177539.1"/>
    <property type="molecule type" value="Genomic_DNA"/>
</dbReference>
<accession>A0A6J5Q085</accession>
<dbReference type="EMBL" id="LR796880">
    <property type="protein sequence ID" value="CAB4171623.1"/>
    <property type="molecule type" value="Genomic_DNA"/>
</dbReference>
<sequence length="157" mass="17182">MDPLTILAVAQTAYGAIKAGIAAGKEIQHMAKDLSDLWGSLAKLTQIAADPPKKTFFNTKSAEQIAIERYTAKAEALDLTLKARNLFVGTYGLAAWDQVQREVINIRKEIERQKWEDAKARAAQLEEIREAGVVTVIVLSILSVMFVIGAVMLGNAR</sequence>
<protein>
    <submittedName>
        <fullName evidence="4">Uncharacterized protein</fullName>
    </submittedName>
</protein>
<organism evidence="4">
    <name type="scientific">uncultured Caudovirales phage</name>
    <dbReference type="NCBI Taxonomy" id="2100421"/>
    <lineage>
        <taxon>Viruses</taxon>
        <taxon>Duplodnaviria</taxon>
        <taxon>Heunggongvirae</taxon>
        <taxon>Uroviricota</taxon>
        <taxon>Caudoviricetes</taxon>
        <taxon>Peduoviridae</taxon>
        <taxon>Maltschvirus</taxon>
        <taxon>Maltschvirus maltsch</taxon>
    </lineage>
</organism>
<evidence type="ECO:0000313" key="3">
    <source>
        <dbReference type="EMBL" id="CAB4171623.1"/>
    </source>
</evidence>
<keyword evidence="1" id="KW-0812">Transmembrane</keyword>
<name>A0A6J5Q085_9CAUD</name>
<keyword evidence="1" id="KW-0472">Membrane</keyword>
<feature type="transmembrane region" description="Helical" evidence="1">
    <location>
        <begin position="131"/>
        <end position="153"/>
    </location>
</feature>
<proteinExistence type="predicted"/>
<keyword evidence="1" id="KW-1133">Transmembrane helix</keyword>
<evidence type="ECO:0000313" key="2">
    <source>
        <dbReference type="EMBL" id="CAB4166766.1"/>
    </source>
</evidence>
<reference evidence="4" key="1">
    <citation type="submission" date="2020-05" db="EMBL/GenBank/DDBJ databases">
        <authorList>
            <person name="Chiriac C."/>
            <person name="Salcher M."/>
            <person name="Ghai R."/>
            <person name="Kavagutti S V."/>
        </authorList>
    </citation>
    <scope>NUCLEOTIDE SEQUENCE</scope>
</reference>
<evidence type="ECO:0000313" key="5">
    <source>
        <dbReference type="EMBL" id="CAB4201986.1"/>
    </source>
</evidence>
<dbReference type="EMBL" id="LR796792">
    <property type="protein sequence ID" value="CAB4166766.1"/>
    <property type="molecule type" value="Genomic_DNA"/>
</dbReference>
<gene>
    <name evidence="4" type="ORF">UFOVP1010_5</name>
    <name evidence="5" type="ORF">UFOVP1359_46</name>
    <name evidence="2" type="ORF">UFOVP838_50</name>
    <name evidence="3" type="ORF">UFOVP932_17</name>
</gene>
<dbReference type="EMBL" id="LR797309">
    <property type="protein sequence ID" value="CAB4201986.1"/>
    <property type="molecule type" value="Genomic_DNA"/>
</dbReference>
<evidence type="ECO:0000256" key="1">
    <source>
        <dbReference type="SAM" id="Phobius"/>
    </source>
</evidence>